<proteinExistence type="predicted"/>
<dbReference type="EMBL" id="GBRH01175034">
    <property type="protein sequence ID" value="JAE22862.1"/>
    <property type="molecule type" value="Transcribed_RNA"/>
</dbReference>
<organism evidence="1">
    <name type="scientific">Arundo donax</name>
    <name type="common">Giant reed</name>
    <name type="synonym">Donax arundinaceus</name>
    <dbReference type="NCBI Taxonomy" id="35708"/>
    <lineage>
        <taxon>Eukaryota</taxon>
        <taxon>Viridiplantae</taxon>
        <taxon>Streptophyta</taxon>
        <taxon>Embryophyta</taxon>
        <taxon>Tracheophyta</taxon>
        <taxon>Spermatophyta</taxon>
        <taxon>Magnoliopsida</taxon>
        <taxon>Liliopsida</taxon>
        <taxon>Poales</taxon>
        <taxon>Poaceae</taxon>
        <taxon>PACMAD clade</taxon>
        <taxon>Arundinoideae</taxon>
        <taxon>Arundineae</taxon>
        <taxon>Arundo</taxon>
    </lineage>
</organism>
<name>A0A0A9GED5_ARUDO</name>
<accession>A0A0A9GED5</accession>
<evidence type="ECO:0000313" key="1">
    <source>
        <dbReference type="EMBL" id="JAE22862.1"/>
    </source>
</evidence>
<reference evidence="1" key="2">
    <citation type="journal article" date="2015" name="Data Brief">
        <title>Shoot transcriptome of the giant reed, Arundo donax.</title>
        <authorList>
            <person name="Barrero R.A."/>
            <person name="Guerrero F.D."/>
            <person name="Moolhuijzen P."/>
            <person name="Goolsby J.A."/>
            <person name="Tidwell J."/>
            <person name="Bellgard S.E."/>
            <person name="Bellgard M.I."/>
        </authorList>
    </citation>
    <scope>NUCLEOTIDE SEQUENCE</scope>
    <source>
        <tissue evidence="1">Shoot tissue taken approximately 20 cm above the soil surface</tissue>
    </source>
</reference>
<sequence length="33" mass="3983">MKKRDDEMSFTYHMSTYKFKVHIGSTMLASWPK</sequence>
<protein>
    <submittedName>
        <fullName evidence="1">Uncharacterized protein</fullName>
    </submittedName>
</protein>
<dbReference type="AlphaFoldDB" id="A0A0A9GED5"/>
<reference evidence="1" key="1">
    <citation type="submission" date="2014-09" db="EMBL/GenBank/DDBJ databases">
        <authorList>
            <person name="Magalhaes I.L.F."/>
            <person name="Oliveira U."/>
            <person name="Santos F.R."/>
            <person name="Vidigal T.H.D.A."/>
            <person name="Brescovit A.D."/>
            <person name="Santos A.J."/>
        </authorList>
    </citation>
    <scope>NUCLEOTIDE SEQUENCE</scope>
    <source>
        <tissue evidence="1">Shoot tissue taken approximately 20 cm above the soil surface</tissue>
    </source>
</reference>